<dbReference type="Proteomes" id="UP001206595">
    <property type="component" value="Unassembled WGS sequence"/>
</dbReference>
<reference evidence="2" key="2">
    <citation type="journal article" date="2022" name="Proc. Natl. Acad. Sci. U.S.A.">
        <title>Diploid-dominant life cycles characterize the early evolution of Fungi.</title>
        <authorList>
            <person name="Amses K.R."/>
            <person name="Simmons D.R."/>
            <person name="Longcore J.E."/>
            <person name="Mondo S.J."/>
            <person name="Seto K."/>
            <person name="Jeronimo G.H."/>
            <person name="Bonds A.E."/>
            <person name="Quandt C.A."/>
            <person name="Davis W.J."/>
            <person name="Chang Y."/>
            <person name="Federici B.A."/>
            <person name="Kuo A."/>
            <person name="LaButti K."/>
            <person name="Pangilinan J."/>
            <person name="Andreopoulos W."/>
            <person name="Tritt A."/>
            <person name="Riley R."/>
            <person name="Hundley H."/>
            <person name="Johnson J."/>
            <person name="Lipzen A."/>
            <person name="Barry K."/>
            <person name="Lang B.F."/>
            <person name="Cuomo C.A."/>
            <person name="Buchler N.E."/>
            <person name="Grigoriev I.V."/>
            <person name="Spatafora J.W."/>
            <person name="Stajich J.E."/>
            <person name="James T.Y."/>
        </authorList>
    </citation>
    <scope>NUCLEOTIDE SEQUENCE</scope>
    <source>
        <strain evidence="2">AG</strain>
    </source>
</reference>
<proteinExistence type="predicted"/>
<gene>
    <name evidence="2" type="ORF">K450DRAFT_252427</name>
</gene>
<dbReference type="Pfam" id="PF03399">
    <property type="entry name" value="SAC3_GANP"/>
    <property type="match status" value="1"/>
</dbReference>
<organism evidence="2 3">
    <name type="scientific">Umbelopsis ramanniana AG</name>
    <dbReference type="NCBI Taxonomy" id="1314678"/>
    <lineage>
        <taxon>Eukaryota</taxon>
        <taxon>Fungi</taxon>
        <taxon>Fungi incertae sedis</taxon>
        <taxon>Mucoromycota</taxon>
        <taxon>Mucoromycotina</taxon>
        <taxon>Umbelopsidomycetes</taxon>
        <taxon>Umbelopsidales</taxon>
        <taxon>Umbelopsidaceae</taxon>
        <taxon>Umbelopsis</taxon>
    </lineage>
</organism>
<dbReference type="RefSeq" id="XP_051442439.1">
    <property type="nucleotide sequence ID" value="XM_051590882.1"/>
</dbReference>
<accession>A0AAD5E886</accession>
<dbReference type="PANTHER" id="PTHR39398">
    <property type="entry name" value="YALI0F14311P"/>
    <property type="match status" value="1"/>
</dbReference>
<evidence type="ECO:0000313" key="2">
    <source>
        <dbReference type="EMBL" id="KAI8577435.1"/>
    </source>
</evidence>
<comment type="caution">
    <text evidence="2">The sequence shown here is derived from an EMBL/GenBank/DDBJ whole genome shotgun (WGS) entry which is preliminary data.</text>
</comment>
<dbReference type="AlphaFoldDB" id="A0AAD5E886"/>
<dbReference type="EMBL" id="MU620941">
    <property type="protein sequence ID" value="KAI8577435.1"/>
    <property type="molecule type" value="Genomic_DNA"/>
</dbReference>
<feature type="domain" description="SAC3/GANP/THP3 conserved" evidence="1">
    <location>
        <begin position="57"/>
        <end position="179"/>
    </location>
</feature>
<evidence type="ECO:0000259" key="1">
    <source>
        <dbReference type="Pfam" id="PF03399"/>
    </source>
</evidence>
<dbReference type="Gene3D" id="1.25.40.990">
    <property type="match status" value="1"/>
</dbReference>
<protein>
    <recommendedName>
        <fullName evidence="1">SAC3/GANP/THP3 conserved domain-containing protein</fullName>
    </recommendedName>
</protein>
<dbReference type="PANTHER" id="PTHR39398:SF1">
    <property type="entry name" value="CSN8_PSMD8_EIF3K DOMAIN-CONTAINING PROTEIN"/>
    <property type="match status" value="1"/>
</dbReference>
<name>A0AAD5E886_UMBRA</name>
<dbReference type="GeneID" id="75916225"/>
<dbReference type="InterPro" id="IPR005062">
    <property type="entry name" value="SAC3/GANP/THP3_conserved"/>
</dbReference>
<evidence type="ECO:0000313" key="3">
    <source>
        <dbReference type="Proteomes" id="UP001206595"/>
    </source>
</evidence>
<keyword evidence="3" id="KW-1185">Reference proteome</keyword>
<sequence length="226" mass="26009">MTLAESGSTYQQELEQVIDLFRKLREAVFATKWSNNDLEFSIQVFELSSTYCALASNMGELLKSLKSLVVILYPTALNAKMTPKNHSHYTALYILYHVCYTKSTAAIIQLIQPGNSHPDLKFAVSIMNSILHCHYHQFFQLYQQSPWPAFTSMLNMHVPSMQELACKVMSVSYYNTSMDWVKKSSSLCDVNDDTAMQLIQRWSGGRVDRVDDHRLMWFKRGKVVRS</sequence>
<reference evidence="2" key="1">
    <citation type="submission" date="2021-06" db="EMBL/GenBank/DDBJ databases">
        <authorList>
            <consortium name="DOE Joint Genome Institute"/>
            <person name="Mondo S.J."/>
            <person name="Amses K.R."/>
            <person name="Simmons D.R."/>
            <person name="Longcore J.E."/>
            <person name="Seto K."/>
            <person name="Alves G.H."/>
            <person name="Bonds A.E."/>
            <person name="Quandt C.A."/>
            <person name="Davis W.J."/>
            <person name="Chang Y."/>
            <person name="Letcher P.M."/>
            <person name="Powell M.J."/>
            <person name="Kuo A."/>
            <person name="Labutti K."/>
            <person name="Pangilinan J."/>
            <person name="Andreopoulos W."/>
            <person name="Tritt A."/>
            <person name="Riley R."/>
            <person name="Hundley H."/>
            <person name="Johnson J."/>
            <person name="Lipzen A."/>
            <person name="Barry K."/>
            <person name="Berbee M.L."/>
            <person name="Buchler N.E."/>
            <person name="Grigoriev I.V."/>
            <person name="Spatafora J.W."/>
            <person name="Stajich J.E."/>
            <person name="James T.Y."/>
        </authorList>
    </citation>
    <scope>NUCLEOTIDE SEQUENCE</scope>
    <source>
        <strain evidence="2">AG</strain>
    </source>
</reference>